<keyword evidence="3" id="KW-0862">Zinc</keyword>
<name>A0A6I4SJR1_9SPHN</name>
<keyword evidence="2" id="KW-0863">Zinc-finger</keyword>
<dbReference type="Proteomes" id="UP000468943">
    <property type="component" value="Unassembled WGS sequence"/>
</dbReference>
<protein>
    <submittedName>
        <fullName evidence="6">TraR/DksA family transcriptional regulator</fullName>
    </submittedName>
</protein>
<feature type="domain" description="Zinc finger DksA/TraR C4-type" evidence="5">
    <location>
        <begin position="80"/>
        <end position="108"/>
    </location>
</feature>
<dbReference type="OrthoDB" id="1121111at2"/>
<accession>A0A6I4SJR1</accession>
<proteinExistence type="predicted"/>
<keyword evidence="7" id="KW-1185">Reference proteome</keyword>
<organism evidence="6 7">
    <name type="scientific">Pontixanthobacter gangjinensis</name>
    <dbReference type="NCBI Taxonomy" id="1028742"/>
    <lineage>
        <taxon>Bacteria</taxon>
        <taxon>Pseudomonadati</taxon>
        <taxon>Pseudomonadota</taxon>
        <taxon>Alphaproteobacteria</taxon>
        <taxon>Sphingomonadales</taxon>
        <taxon>Erythrobacteraceae</taxon>
        <taxon>Pontixanthobacter</taxon>
    </lineage>
</organism>
<evidence type="ECO:0000256" key="4">
    <source>
        <dbReference type="PROSITE-ProRule" id="PRU00510"/>
    </source>
</evidence>
<feature type="zinc finger region" description="dksA C4-type" evidence="4">
    <location>
        <begin position="82"/>
        <end position="106"/>
    </location>
</feature>
<sequence>MTDEQAKAMLQARLAELVSEDQMSSEGREPVTLQQDSVGRLSRMDAIQQQAMALATEKRRGAERMRVIAALQRIEEGEWGFCLTCGEEVAAARLRNDPSAVQCISCASGGSGNAG</sequence>
<dbReference type="PANTHER" id="PTHR33823:SF4">
    <property type="entry name" value="GENERAL STRESS PROTEIN 16O"/>
    <property type="match status" value="1"/>
</dbReference>
<evidence type="ECO:0000256" key="3">
    <source>
        <dbReference type="ARBA" id="ARBA00022833"/>
    </source>
</evidence>
<gene>
    <name evidence="6" type="ORF">GRI36_03265</name>
</gene>
<dbReference type="PROSITE" id="PS51128">
    <property type="entry name" value="ZF_DKSA_2"/>
    <property type="match status" value="1"/>
</dbReference>
<dbReference type="GO" id="GO:0008270">
    <property type="term" value="F:zinc ion binding"/>
    <property type="evidence" value="ECO:0007669"/>
    <property type="project" value="UniProtKB-KW"/>
</dbReference>
<evidence type="ECO:0000313" key="6">
    <source>
        <dbReference type="EMBL" id="MXO55895.1"/>
    </source>
</evidence>
<dbReference type="AlphaFoldDB" id="A0A6I4SJR1"/>
<keyword evidence="1" id="KW-0479">Metal-binding</keyword>
<comment type="caution">
    <text evidence="6">The sequence shown here is derived from an EMBL/GenBank/DDBJ whole genome shotgun (WGS) entry which is preliminary data.</text>
</comment>
<dbReference type="Gene3D" id="1.20.120.910">
    <property type="entry name" value="DksA, coiled-coil domain"/>
    <property type="match status" value="1"/>
</dbReference>
<dbReference type="PANTHER" id="PTHR33823">
    <property type="entry name" value="RNA POLYMERASE-BINDING TRANSCRIPTION FACTOR DKSA-RELATED"/>
    <property type="match status" value="1"/>
</dbReference>
<dbReference type="EMBL" id="WTYS01000001">
    <property type="protein sequence ID" value="MXO55895.1"/>
    <property type="molecule type" value="Genomic_DNA"/>
</dbReference>
<reference evidence="6 7" key="1">
    <citation type="submission" date="2019-12" db="EMBL/GenBank/DDBJ databases">
        <title>Genomic-based taxomic classification of the family Erythrobacteraceae.</title>
        <authorList>
            <person name="Xu L."/>
        </authorList>
    </citation>
    <scope>NUCLEOTIDE SEQUENCE [LARGE SCALE GENOMIC DNA]</scope>
    <source>
        <strain evidence="6 7">JCM 17802</strain>
    </source>
</reference>
<evidence type="ECO:0000256" key="1">
    <source>
        <dbReference type="ARBA" id="ARBA00022723"/>
    </source>
</evidence>
<dbReference type="InterPro" id="IPR000962">
    <property type="entry name" value="Znf_DskA_TraR"/>
</dbReference>
<dbReference type="Pfam" id="PF01258">
    <property type="entry name" value="zf-dskA_traR"/>
    <property type="match status" value="1"/>
</dbReference>
<evidence type="ECO:0000259" key="5">
    <source>
        <dbReference type="Pfam" id="PF01258"/>
    </source>
</evidence>
<evidence type="ECO:0000313" key="7">
    <source>
        <dbReference type="Proteomes" id="UP000468943"/>
    </source>
</evidence>
<evidence type="ECO:0000256" key="2">
    <source>
        <dbReference type="ARBA" id="ARBA00022771"/>
    </source>
</evidence>